<evidence type="ECO:0000313" key="2">
    <source>
        <dbReference type="Proteomes" id="UP000003879"/>
    </source>
</evidence>
<reference evidence="1 2" key="1">
    <citation type="submission" date="2012-02" db="EMBL/GenBank/DDBJ databases">
        <title>The Genome Sequence of Bacteroides fragilis CL07T12C05.</title>
        <authorList>
            <consortium name="The Broad Institute Genome Sequencing Platform"/>
            <person name="Earl A."/>
            <person name="Ward D."/>
            <person name="Feldgarden M."/>
            <person name="Gevers D."/>
            <person name="Zitomersky N.L."/>
            <person name="Coyne M.J."/>
            <person name="Comstock L.E."/>
            <person name="Young S.K."/>
            <person name="Zeng Q."/>
            <person name="Gargeya S."/>
            <person name="Fitzgerald M."/>
            <person name="Haas B."/>
            <person name="Abouelleil A."/>
            <person name="Alvarado L."/>
            <person name="Arachchi H.M."/>
            <person name="Berlin A."/>
            <person name="Chapman S.B."/>
            <person name="Gearin G."/>
            <person name="Goldberg J."/>
            <person name="Griggs A."/>
            <person name="Gujja S."/>
            <person name="Hansen M."/>
            <person name="Heiman D."/>
            <person name="Howarth C."/>
            <person name="Larimer J."/>
            <person name="Lui A."/>
            <person name="MacDonald P.J.P."/>
            <person name="McCowen C."/>
            <person name="Montmayeur A."/>
            <person name="Murphy C."/>
            <person name="Neiman D."/>
            <person name="Pearson M."/>
            <person name="Priest M."/>
            <person name="Roberts A."/>
            <person name="Saif S."/>
            <person name="Shea T."/>
            <person name="Sisk P."/>
            <person name="Stolte C."/>
            <person name="Sykes S."/>
            <person name="Wortman J."/>
            <person name="Nusbaum C."/>
            <person name="Birren B."/>
        </authorList>
    </citation>
    <scope>NUCLEOTIDE SEQUENCE [LARGE SCALE GENOMIC DNA]</scope>
    <source>
        <strain evidence="1 2">CL07T12C05</strain>
    </source>
</reference>
<evidence type="ECO:0000313" key="1">
    <source>
        <dbReference type="EMBL" id="EIY89314.1"/>
    </source>
</evidence>
<name>A0A0E2AIT7_BACFG</name>
<sequence>MLDKNFTTKFSKYEIHPSSKKGICITLKINVVVILIL</sequence>
<accession>A0A0E2AIT7</accession>
<dbReference type="HOGENOM" id="CLU_3340037_0_0_10"/>
<comment type="caution">
    <text evidence="1">The sequence shown here is derived from an EMBL/GenBank/DDBJ whole genome shotgun (WGS) entry which is preliminary data.</text>
</comment>
<proteinExistence type="predicted"/>
<organism evidence="1 2">
    <name type="scientific">Bacteroides fragilis CL07T12C05</name>
    <dbReference type="NCBI Taxonomy" id="997883"/>
    <lineage>
        <taxon>Bacteria</taxon>
        <taxon>Pseudomonadati</taxon>
        <taxon>Bacteroidota</taxon>
        <taxon>Bacteroidia</taxon>
        <taxon>Bacteroidales</taxon>
        <taxon>Bacteroidaceae</taxon>
        <taxon>Bacteroides</taxon>
    </lineage>
</organism>
<dbReference type="EMBL" id="AGXN01000026">
    <property type="protein sequence ID" value="EIY89314.1"/>
    <property type="molecule type" value="Genomic_DNA"/>
</dbReference>
<dbReference type="AlphaFoldDB" id="A0A0E2AIT7"/>
<dbReference type="Proteomes" id="UP000003879">
    <property type="component" value="Unassembled WGS sequence"/>
</dbReference>
<protein>
    <submittedName>
        <fullName evidence="1">Uncharacterized protein</fullName>
    </submittedName>
</protein>
<gene>
    <name evidence="1" type="ORF">HMPREF1056_04301</name>
</gene>